<keyword evidence="1" id="KW-0472">Membrane</keyword>
<keyword evidence="3" id="KW-1185">Reference proteome</keyword>
<name>A0ABY6ZV75_9PSED</name>
<keyword evidence="1" id="KW-0812">Transmembrane</keyword>
<organism evidence="2 3">
    <name type="scientific">Pseudomonas triclosanedens</name>
    <dbReference type="NCBI Taxonomy" id="2961893"/>
    <lineage>
        <taxon>Bacteria</taxon>
        <taxon>Pseudomonadati</taxon>
        <taxon>Pseudomonadota</taxon>
        <taxon>Gammaproteobacteria</taxon>
        <taxon>Pseudomonadales</taxon>
        <taxon>Pseudomonadaceae</taxon>
        <taxon>Pseudomonas</taxon>
    </lineage>
</organism>
<evidence type="ECO:0000313" key="3">
    <source>
        <dbReference type="Proteomes" id="UP001163624"/>
    </source>
</evidence>
<accession>A0ABY6ZV75</accession>
<feature type="transmembrane region" description="Helical" evidence="1">
    <location>
        <begin position="68"/>
        <end position="85"/>
    </location>
</feature>
<dbReference type="EMBL" id="CP113432">
    <property type="protein sequence ID" value="WAI48758.1"/>
    <property type="molecule type" value="Genomic_DNA"/>
</dbReference>
<keyword evidence="1" id="KW-1133">Transmembrane helix</keyword>
<feature type="transmembrane region" description="Helical" evidence="1">
    <location>
        <begin position="42"/>
        <end position="62"/>
    </location>
</feature>
<dbReference type="Proteomes" id="UP001163624">
    <property type="component" value="Chromosome"/>
</dbReference>
<evidence type="ECO:0000256" key="1">
    <source>
        <dbReference type="SAM" id="Phobius"/>
    </source>
</evidence>
<reference evidence="2" key="1">
    <citation type="submission" date="2022-11" db="EMBL/GenBank/DDBJ databases">
        <title>Pseudomonas triclosanedens sp. nov., a triclosan degrader isolated from activated sludge.</title>
        <authorList>
            <person name="Yin Y."/>
            <person name="Lu Z."/>
        </authorList>
    </citation>
    <scope>NUCLEOTIDE SEQUENCE</scope>
    <source>
        <strain evidence="2">ZM23</strain>
    </source>
</reference>
<dbReference type="RefSeq" id="WP_254476812.1">
    <property type="nucleotide sequence ID" value="NZ_CP113432.1"/>
</dbReference>
<proteinExistence type="predicted"/>
<evidence type="ECO:0000313" key="2">
    <source>
        <dbReference type="EMBL" id="WAI48758.1"/>
    </source>
</evidence>
<gene>
    <name evidence="2" type="ORF">OU419_23850</name>
</gene>
<protein>
    <submittedName>
        <fullName evidence="2">Uncharacterized protein</fullName>
    </submittedName>
</protein>
<sequence length="93" mass="10487">MWSLLEEAVTYILDILLVRHVRQKKGLAERSVAEDAARVADVYLWGIVASVLATAISLVLIFIFDWPILWAFALTVVPTGIYAGIKFRRLLTQ</sequence>